<dbReference type="CDD" id="cd00093">
    <property type="entry name" value="HTH_XRE"/>
    <property type="match status" value="1"/>
</dbReference>
<name>A0ABT2MLW5_9CYAN</name>
<evidence type="ECO:0000313" key="4">
    <source>
        <dbReference type="EMBL" id="MCT7965739.1"/>
    </source>
</evidence>
<organism evidence="4 5">
    <name type="scientific">Laspinema palackyanum D2a</name>
    <dbReference type="NCBI Taxonomy" id="2953684"/>
    <lineage>
        <taxon>Bacteria</taxon>
        <taxon>Bacillati</taxon>
        <taxon>Cyanobacteriota</taxon>
        <taxon>Cyanophyceae</taxon>
        <taxon>Oscillatoriophycideae</taxon>
        <taxon>Oscillatoriales</taxon>
        <taxon>Laspinemataceae</taxon>
        <taxon>Laspinema</taxon>
        <taxon>Laspinema palackyanum</taxon>
    </lineage>
</organism>
<comment type="caution">
    <text evidence="4">The sequence shown here is derived from an EMBL/GenBank/DDBJ whole genome shotgun (WGS) entry which is preliminary data.</text>
</comment>
<keyword evidence="2" id="KW-0472">Membrane</keyword>
<dbReference type="InterPro" id="IPR025194">
    <property type="entry name" value="RodZ-like_C"/>
</dbReference>
<gene>
    <name evidence="4" type="ORF">NG799_05245</name>
</gene>
<keyword evidence="2" id="KW-0812">Transmembrane</keyword>
<evidence type="ECO:0000256" key="2">
    <source>
        <dbReference type="SAM" id="Phobius"/>
    </source>
</evidence>
<keyword evidence="2" id="KW-1133">Transmembrane helix</keyword>
<feature type="domain" description="HTH cro/C1-type" evidence="3">
    <location>
        <begin position="26"/>
        <end position="87"/>
    </location>
</feature>
<dbReference type="Pfam" id="PF13464">
    <property type="entry name" value="RodZ_C"/>
    <property type="match status" value="1"/>
</dbReference>
<dbReference type="Gene3D" id="1.10.260.40">
    <property type="entry name" value="lambda repressor-like DNA-binding domains"/>
    <property type="match status" value="1"/>
</dbReference>
<feature type="region of interest" description="Disordered" evidence="1">
    <location>
        <begin position="143"/>
        <end position="183"/>
    </location>
</feature>
<dbReference type="Pfam" id="PF13413">
    <property type="entry name" value="HTH_25"/>
    <property type="match status" value="1"/>
</dbReference>
<dbReference type="InterPro" id="IPR010982">
    <property type="entry name" value="Lambda_DNA-bd_dom_sf"/>
</dbReference>
<dbReference type="Proteomes" id="UP001525890">
    <property type="component" value="Unassembled WGS sequence"/>
</dbReference>
<dbReference type="InterPro" id="IPR050400">
    <property type="entry name" value="Bact_Cytoskel_RodZ"/>
</dbReference>
<dbReference type="EMBL" id="JAMXFF010000005">
    <property type="protein sequence ID" value="MCT7965739.1"/>
    <property type="molecule type" value="Genomic_DNA"/>
</dbReference>
<dbReference type="SMART" id="SM00530">
    <property type="entry name" value="HTH_XRE"/>
    <property type="match status" value="1"/>
</dbReference>
<accession>A0ABT2MLW5</accession>
<feature type="compositionally biased region" description="Polar residues" evidence="1">
    <location>
        <begin position="173"/>
        <end position="183"/>
    </location>
</feature>
<dbReference type="SUPFAM" id="SSF47413">
    <property type="entry name" value="lambda repressor-like DNA-binding domains"/>
    <property type="match status" value="1"/>
</dbReference>
<keyword evidence="5" id="KW-1185">Reference proteome</keyword>
<evidence type="ECO:0000313" key="5">
    <source>
        <dbReference type="Proteomes" id="UP001525890"/>
    </source>
</evidence>
<dbReference type="PANTHER" id="PTHR34475:SF1">
    <property type="entry name" value="CYTOSKELETON PROTEIN RODZ"/>
    <property type="match status" value="1"/>
</dbReference>
<protein>
    <submittedName>
        <fullName evidence="4">DUF4115 domain-containing protein</fullName>
    </submittedName>
</protein>
<feature type="transmembrane region" description="Helical" evidence="2">
    <location>
        <begin position="116"/>
        <end position="137"/>
    </location>
</feature>
<dbReference type="PANTHER" id="PTHR34475">
    <property type="match status" value="1"/>
</dbReference>
<sequence length="265" mass="29158">MKKHKPKAILKPQQDPSVKLAEMGAYLRQVRESQSMTLEEVAAKTMIRISLLRSIEEGQLSKLPEPIYVQGFLLRYAEALGLNGVEFAKTFPIISTWRKQKIAQWFYLPIPRLRPIHLYLIYILLIIGAVKGLAGFVETTAMQESNGEQTETAETVASAQTTTPEKSTPPTTASQTLGATQSNSNAPVRVGLILQDSSWVQITADDKIEFEGTLQQGTERTWEAKQQLVILAGNAGGVLMAVNDQQAKLMGKPGVAEEVIVRAEP</sequence>
<evidence type="ECO:0000259" key="3">
    <source>
        <dbReference type="SMART" id="SM00530"/>
    </source>
</evidence>
<evidence type="ECO:0000256" key="1">
    <source>
        <dbReference type="SAM" id="MobiDB-lite"/>
    </source>
</evidence>
<reference evidence="4 5" key="1">
    <citation type="journal article" date="2022" name="Front. Microbiol.">
        <title>High genomic differentiation and limited gene flow indicate recent cryptic speciation within the genus Laspinema (cyanobacteria).</title>
        <authorList>
            <person name="Stanojkovic A."/>
            <person name="Skoupy S."/>
            <person name="Skaloud P."/>
            <person name="Dvorak P."/>
        </authorList>
    </citation>
    <scope>NUCLEOTIDE SEQUENCE [LARGE SCALE GENOMIC DNA]</scope>
    <source>
        <strain evidence="4 5">D2a</strain>
    </source>
</reference>
<dbReference type="RefSeq" id="WP_368005422.1">
    <property type="nucleotide sequence ID" value="NZ_JAMXFF010000005.1"/>
</dbReference>
<feature type="compositionally biased region" description="Low complexity" evidence="1">
    <location>
        <begin position="161"/>
        <end position="172"/>
    </location>
</feature>
<feature type="compositionally biased region" description="Polar residues" evidence="1">
    <location>
        <begin position="143"/>
        <end position="160"/>
    </location>
</feature>
<dbReference type="InterPro" id="IPR001387">
    <property type="entry name" value="Cro/C1-type_HTH"/>
</dbReference>
<proteinExistence type="predicted"/>